<dbReference type="PANTHER" id="PTHR36842">
    <property type="entry name" value="PROTEIN TOLB HOMOLOG"/>
    <property type="match status" value="1"/>
</dbReference>
<keyword evidence="2 3" id="KW-0238">DNA-binding</keyword>
<dbReference type="Pfam" id="PF00486">
    <property type="entry name" value="Trans_reg_C"/>
    <property type="match status" value="1"/>
</dbReference>
<accession>A0A2P5Z5Q8</accession>
<dbReference type="PANTHER" id="PTHR36842:SF1">
    <property type="entry name" value="PROTEIN TOLB"/>
    <property type="match status" value="1"/>
</dbReference>
<dbReference type="InterPro" id="IPR011659">
    <property type="entry name" value="WD40"/>
</dbReference>
<dbReference type="GO" id="GO:0000160">
    <property type="term" value="P:phosphorelay signal transduction system"/>
    <property type="evidence" value="ECO:0007669"/>
    <property type="project" value="InterPro"/>
</dbReference>
<keyword evidence="5" id="KW-0812">Transmembrane</keyword>
<dbReference type="EMBL" id="MDEK01000005">
    <property type="protein sequence ID" value="PPU83447.1"/>
    <property type="molecule type" value="Genomic_DNA"/>
</dbReference>
<dbReference type="Proteomes" id="UP000247346">
    <property type="component" value="Unassembled WGS sequence"/>
</dbReference>
<dbReference type="STRING" id="56458.SB85_17375"/>
<feature type="compositionally biased region" description="Polar residues" evidence="4">
    <location>
        <begin position="248"/>
        <end position="258"/>
    </location>
</feature>
<gene>
    <name evidence="7" type="ORF">XsacCFBP4641_06740</name>
</gene>
<dbReference type="InterPro" id="IPR001867">
    <property type="entry name" value="OmpR/PhoB-type_DNA-bd"/>
</dbReference>
<reference evidence="7 8" key="1">
    <citation type="submission" date="2016-08" db="EMBL/GenBank/DDBJ databases">
        <authorList>
            <person name="Seilhamer J.J."/>
        </authorList>
    </citation>
    <scope>NUCLEOTIDE SEQUENCE [LARGE SCALE GENOMIC DNA]</scope>
    <source>
        <strain evidence="7 8">CFBP4641</strain>
    </source>
</reference>
<dbReference type="GO" id="GO:0003677">
    <property type="term" value="F:DNA binding"/>
    <property type="evidence" value="ECO:0007669"/>
    <property type="project" value="UniProtKB-UniRule"/>
</dbReference>
<dbReference type="Pfam" id="PF07676">
    <property type="entry name" value="PD40"/>
    <property type="match status" value="3"/>
</dbReference>
<proteinExistence type="inferred from homology"/>
<feature type="region of interest" description="Disordered" evidence="4">
    <location>
        <begin position="248"/>
        <end position="272"/>
    </location>
</feature>
<evidence type="ECO:0000256" key="5">
    <source>
        <dbReference type="SAM" id="Phobius"/>
    </source>
</evidence>
<dbReference type="InterPro" id="IPR016032">
    <property type="entry name" value="Sig_transdc_resp-reg_C-effctor"/>
</dbReference>
<name>A0A2P5Z5Q8_9XANT</name>
<evidence type="ECO:0000313" key="8">
    <source>
        <dbReference type="Proteomes" id="UP000247346"/>
    </source>
</evidence>
<feature type="transmembrane region" description="Helical" evidence="5">
    <location>
        <begin position="163"/>
        <end position="184"/>
    </location>
</feature>
<feature type="DNA-binding region" description="OmpR/PhoB-type" evidence="3">
    <location>
        <begin position="12"/>
        <end position="114"/>
    </location>
</feature>
<dbReference type="AlphaFoldDB" id="A0A2P5Z5Q8"/>
<dbReference type="SUPFAM" id="SSF46894">
    <property type="entry name" value="C-terminal effector domain of the bipartite response regulators"/>
    <property type="match status" value="1"/>
</dbReference>
<dbReference type="RefSeq" id="WP_052470985.1">
    <property type="nucleotide sequence ID" value="NZ_CP132343.1"/>
</dbReference>
<evidence type="ECO:0000259" key="6">
    <source>
        <dbReference type="PROSITE" id="PS51755"/>
    </source>
</evidence>
<dbReference type="Gene3D" id="1.10.10.10">
    <property type="entry name" value="Winged helix-like DNA-binding domain superfamily/Winged helix DNA-binding domain"/>
    <property type="match status" value="1"/>
</dbReference>
<evidence type="ECO:0000256" key="3">
    <source>
        <dbReference type="PROSITE-ProRule" id="PRU01091"/>
    </source>
</evidence>
<keyword evidence="5" id="KW-0472">Membrane</keyword>
<evidence type="ECO:0000256" key="1">
    <source>
        <dbReference type="ARBA" id="ARBA00009820"/>
    </source>
</evidence>
<dbReference type="InterPro" id="IPR036388">
    <property type="entry name" value="WH-like_DNA-bd_sf"/>
</dbReference>
<protein>
    <recommendedName>
        <fullName evidence="6">OmpR/PhoB-type domain-containing protein</fullName>
    </recommendedName>
</protein>
<dbReference type="GeneID" id="93878042"/>
<comment type="similarity">
    <text evidence="1">Belongs to the TolB family.</text>
</comment>
<evidence type="ECO:0000313" key="7">
    <source>
        <dbReference type="EMBL" id="PPU83447.1"/>
    </source>
</evidence>
<organism evidence="7 8">
    <name type="scientific">Xanthomonas sacchari</name>
    <dbReference type="NCBI Taxonomy" id="56458"/>
    <lineage>
        <taxon>Bacteria</taxon>
        <taxon>Pseudomonadati</taxon>
        <taxon>Pseudomonadota</taxon>
        <taxon>Gammaproteobacteria</taxon>
        <taxon>Lysobacterales</taxon>
        <taxon>Lysobacteraceae</taxon>
        <taxon>Xanthomonas</taxon>
    </lineage>
</organism>
<dbReference type="PROSITE" id="PS51755">
    <property type="entry name" value="OMPR_PHOB"/>
    <property type="match status" value="1"/>
</dbReference>
<dbReference type="SMART" id="SM00862">
    <property type="entry name" value="Trans_reg_C"/>
    <property type="match status" value="1"/>
</dbReference>
<dbReference type="SUPFAM" id="SSF82171">
    <property type="entry name" value="DPP6 N-terminal domain-like"/>
    <property type="match status" value="2"/>
</dbReference>
<dbReference type="GO" id="GO:0006355">
    <property type="term" value="P:regulation of DNA-templated transcription"/>
    <property type="evidence" value="ECO:0007669"/>
    <property type="project" value="InterPro"/>
</dbReference>
<evidence type="ECO:0000256" key="2">
    <source>
        <dbReference type="ARBA" id="ARBA00023125"/>
    </source>
</evidence>
<dbReference type="InterPro" id="IPR011042">
    <property type="entry name" value="6-blade_b-propeller_TolB-like"/>
</dbReference>
<evidence type="ECO:0000256" key="4">
    <source>
        <dbReference type="SAM" id="MobiDB-lite"/>
    </source>
</evidence>
<dbReference type="CDD" id="cd00383">
    <property type="entry name" value="trans_reg_C"/>
    <property type="match status" value="1"/>
</dbReference>
<sequence>MSFPSSAIPTLPQRMQVGDCLVLLSLREVHAPRARRPQRLTPKAMGVLRVLLAQPGQVVEREALLAQVWPDTQPTNDVVTQAITQLRKAFAAGVRGESPVYIETLAKSGYRLVAPVQALPDVEAEAGAVSAASPDTDHAEDTAAPVAPDIAIAPAARRRPPSWLAAAAGAASMLVLALAFWWWFARPAAEPADSAEQERVLGSPSRPYRLITALSGFKLEPALSPDGAQVAYAARSNGSDGTQLLIQPTSGATGSTPPRSLGVPARGASDRLPTWSPDGTQIAFARLGADRQCRVMLVQADGRAPAREVARCDDSELLSFDWTPDGRGLIFGSLGGRQAARGIRVLDLGSGRWTALDYPVGAGDFDYAPRYSPDGKWIAFVRNPQMGGLWRVPAAGGIAEPLTHEFAEIRGWDWARDGEGIVFGRRVDGETRLYRLDTQTQRLRDLGLSDAQAPRLARDGGSLAFVHRRPQFAVYRIPARATDVPRERQRLFASTGRDGQPSIAPDGRQLAFTSDRDGSYALWWGDVTQPASLRLIEGVRPETRQPLAWSADSQALLVSGRDAQGHSAIYEVRPQSGSVAALPVPAGEPLQALYTAEPGQLLVLLGENGRTRLQLYDRRAVPWRPLATLPDVSQIRIDPANGQILFTRLARSGLWRADASLDLASVRAVDDGLPSLWRYRSWAVGADGAVHYLFQTSECASRMARIDGGRDASVCLDRDHFSAINGFSIDPRSGDAYVALAVEDGSEIGFIRMREQPEWFSTISHNWLIRKEK</sequence>
<comment type="caution">
    <text evidence="7">The sequence shown here is derived from an EMBL/GenBank/DDBJ whole genome shotgun (WGS) entry which is preliminary data.</text>
</comment>
<keyword evidence="5" id="KW-1133">Transmembrane helix</keyword>
<feature type="domain" description="OmpR/PhoB-type" evidence="6">
    <location>
        <begin position="12"/>
        <end position="114"/>
    </location>
</feature>
<dbReference type="Gene3D" id="2.120.10.30">
    <property type="entry name" value="TolB, C-terminal domain"/>
    <property type="match status" value="2"/>
</dbReference>